<gene>
    <name evidence="1" type="ORF">SAMN05216216_1234</name>
</gene>
<dbReference type="Proteomes" id="UP000199008">
    <property type="component" value="Unassembled WGS sequence"/>
</dbReference>
<keyword evidence="2" id="KW-1185">Reference proteome</keyword>
<protein>
    <submittedName>
        <fullName evidence="1">Uncharacterized protein</fullName>
    </submittedName>
</protein>
<reference evidence="2" key="1">
    <citation type="submission" date="2016-10" db="EMBL/GenBank/DDBJ databases">
        <authorList>
            <person name="Varghese N."/>
            <person name="Submissions S."/>
        </authorList>
    </citation>
    <scope>NUCLEOTIDE SEQUENCE [LARGE SCALE GENOMIC DNA]</scope>
    <source>
        <strain evidence="2">CGMCC 1.8895</strain>
    </source>
</reference>
<accession>A0A1G9HF51</accession>
<dbReference type="AlphaFoldDB" id="A0A1G9HF51"/>
<dbReference type="OrthoDB" id="2390014at2"/>
<evidence type="ECO:0000313" key="1">
    <source>
        <dbReference type="EMBL" id="SDL11620.1"/>
    </source>
</evidence>
<evidence type="ECO:0000313" key="2">
    <source>
        <dbReference type="Proteomes" id="UP000199008"/>
    </source>
</evidence>
<dbReference type="EMBL" id="FNFY01000023">
    <property type="protein sequence ID" value="SDL11620.1"/>
    <property type="molecule type" value="Genomic_DNA"/>
</dbReference>
<dbReference type="RefSeq" id="WP_092987390.1">
    <property type="nucleotide sequence ID" value="NZ_FNFY01000023.1"/>
</dbReference>
<name>A0A1G9HF51_9BACL</name>
<proteinExistence type="predicted"/>
<organism evidence="1 2">
    <name type="scientific">Lacicoccus qingdaonensis</name>
    <dbReference type="NCBI Taxonomy" id="576118"/>
    <lineage>
        <taxon>Bacteria</taxon>
        <taxon>Bacillati</taxon>
        <taxon>Bacillota</taxon>
        <taxon>Bacilli</taxon>
        <taxon>Bacillales</taxon>
        <taxon>Salinicoccaceae</taxon>
        <taxon>Lacicoccus</taxon>
    </lineage>
</organism>
<sequence>MGRKTKLVSAVGLVAGVLYLTKNKETVKKGIDQGIDIVVSQAGKWTSDPYVKKMGRPENLRDSNMVDEGAMTSVQYYNDLREEARQQNK</sequence>